<proteinExistence type="predicted"/>
<keyword evidence="3" id="KW-1185">Reference proteome</keyword>
<dbReference type="InterPro" id="IPR014198">
    <property type="entry name" value="Spore_III_AB"/>
</dbReference>
<gene>
    <name evidence="2" type="ORF">CGZ90_07815</name>
</gene>
<evidence type="ECO:0008006" key="4">
    <source>
        <dbReference type="Google" id="ProtNLM"/>
    </source>
</evidence>
<dbReference type="PIRSF" id="PIRSF021435">
    <property type="entry name" value="SpoIIIAB"/>
    <property type="match status" value="1"/>
</dbReference>
<dbReference type="Pfam" id="PF09548">
    <property type="entry name" value="Spore_III_AB"/>
    <property type="match status" value="1"/>
</dbReference>
<keyword evidence="1" id="KW-0175">Coiled coil</keyword>
<reference evidence="2 3" key="1">
    <citation type="submission" date="2017-07" db="EMBL/GenBank/DDBJ databases">
        <title>Fictibacillus sp. nov. GDSW-R2A3 Genome sequencing and assembly.</title>
        <authorList>
            <person name="Mayilraj S."/>
        </authorList>
    </citation>
    <scope>NUCLEOTIDE SEQUENCE [LARGE SCALE GENOMIC DNA]</scope>
    <source>
        <strain evidence="2 3">GDSW-R2A3</strain>
    </source>
</reference>
<dbReference type="AlphaFoldDB" id="A0A235F9X6"/>
<evidence type="ECO:0000313" key="2">
    <source>
        <dbReference type="EMBL" id="OYD57803.1"/>
    </source>
</evidence>
<protein>
    <recommendedName>
        <fullName evidence="4">Stage III sporulation protein SpoAB</fullName>
    </recommendedName>
</protein>
<organism evidence="2 3">
    <name type="scientific">Fictibacillus aquaticus</name>
    <dbReference type="NCBI Taxonomy" id="2021314"/>
    <lineage>
        <taxon>Bacteria</taxon>
        <taxon>Bacillati</taxon>
        <taxon>Bacillota</taxon>
        <taxon>Bacilli</taxon>
        <taxon>Bacillales</taxon>
        <taxon>Fictibacillaceae</taxon>
        <taxon>Fictibacillus</taxon>
    </lineage>
</organism>
<name>A0A235F9X6_9BACL</name>
<comment type="caution">
    <text evidence="2">The sequence shown here is derived from an EMBL/GenBank/DDBJ whole genome shotgun (WGS) entry which is preliminary data.</text>
</comment>
<feature type="coiled-coil region" evidence="1">
    <location>
        <begin position="129"/>
        <end position="156"/>
    </location>
</feature>
<dbReference type="Proteomes" id="UP000215059">
    <property type="component" value="Unassembled WGS sequence"/>
</dbReference>
<dbReference type="RefSeq" id="WP_094251836.1">
    <property type="nucleotide sequence ID" value="NZ_JBHLXL010000001.1"/>
</dbReference>
<accession>A0A235F9X6</accession>
<evidence type="ECO:0000313" key="3">
    <source>
        <dbReference type="Proteomes" id="UP000215059"/>
    </source>
</evidence>
<evidence type="ECO:0000256" key="1">
    <source>
        <dbReference type="SAM" id="Coils"/>
    </source>
</evidence>
<dbReference type="EMBL" id="NOII01000002">
    <property type="protein sequence ID" value="OYD57803.1"/>
    <property type="molecule type" value="Genomic_DNA"/>
</dbReference>
<dbReference type="OrthoDB" id="1957909at2"/>
<sequence length="170" mass="19464">MSWTGALFVIIATTVFGFDRAARIRNRLKQLRHIKVCLQSLEAEIVYALMPLDDAFYHLSGQTDGALSRFFLSLSQKMKQGDKSAGEIWQEEVEALADESDLEKKETEILHQFGLSLGRHDRDNQQRQIQLALAHLGREEQEARDLQERYEKMYKSVGFLAGVLIVILLL</sequence>
<dbReference type="NCBIfam" id="TIGR02833">
    <property type="entry name" value="spore_III_AB"/>
    <property type="match status" value="1"/>
</dbReference>